<dbReference type="OrthoDB" id="2065800at2"/>
<evidence type="ECO:0000313" key="2">
    <source>
        <dbReference type="Proteomes" id="UP000199701"/>
    </source>
</evidence>
<proteinExistence type="predicted"/>
<reference evidence="1 2" key="1">
    <citation type="submission" date="2016-10" db="EMBL/GenBank/DDBJ databases">
        <authorList>
            <person name="de Groot N.N."/>
        </authorList>
    </citation>
    <scope>NUCLEOTIDE SEQUENCE [LARGE SCALE GENOMIC DNA]</scope>
    <source>
        <strain evidence="1 2">DSM 9179</strain>
    </source>
</reference>
<protein>
    <submittedName>
        <fullName evidence="1">Uncharacterized protein</fullName>
    </submittedName>
</protein>
<dbReference type="RefSeq" id="WP_092456468.1">
    <property type="nucleotide sequence ID" value="NZ_FOJI01000016.1"/>
</dbReference>
<gene>
    <name evidence="1" type="ORF">SAMN05421659_11658</name>
</gene>
<dbReference type="Gene3D" id="3.10.450.50">
    <property type="match status" value="1"/>
</dbReference>
<evidence type="ECO:0000313" key="1">
    <source>
        <dbReference type="EMBL" id="SEW40810.1"/>
    </source>
</evidence>
<accession>A0A1I0RJ94</accession>
<keyword evidence="2" id="KW-1185">Reference proteome</keyword>
<dbReference type="EMBL" id="FOJI01000016">
    <property type="protein sequence ID" value="SEW40810.1"/>
    <property type="molecule type" value="Genomic_DNA"/>
</dbReference>
<dbReference type="Proteomes" id="UP000199701">
    <property type="component" value="Unassembled WGS sequence"/>
</dbReference>
<dbReference type="AlphaFoldDB" id="A0A1I0RJ94"/>
<sequence length="77" mass="8760">MNSSNTIYEGKTTNIDKIKFPVSGGKGVENGKTTEVDYSIYIQDIGADSKKKYKMRIYGYQVCTADEKKGRYIRNSY</sequence>
<dbReference type="STRING" id="99656.SAMN05421659_11658"/>
<organism evidence="1 2">
    <name type="scientific">[Clostridium] fimetarium</name>
    <dbReference type="NCBI Taxonomy" id="99656"/>
    <lineage>
        <taxon>Bacteria</taxon>
        <taxon>Bacillati</taxon>
        <taxon>Bacillota</taxon>
        <taxon>Clostridia</taxon>
        <taxon>Lachnospirales</taxon>
        <taxon>Lachnospiraceae</taxon>
    </lineage>
</organism>
<name>A0A1I0RJ94_9FIRM</name>